<evidence type="ECO:0000256" key="7">
    <source>
        <dbReference type="ARBA" id="ARBA00022741"/>
    </source>
</evidence>
<reference evidence="15" key="1">
    <citation type="submission" date="2018-06" db="EMBL/GenBank/DDBJ databases">
        <authorList>
            <person name="Zhirakovskaya E."/>
        </authorList>
    </citation>
    <scope>NUCLEOTIDE SEQUENCE</scope>
</reference>
<dbReference type="InterPro" id="IPR036641">
    <property type="entry name" value="HPT_dom_sf"/>
</dbReference>
<evidence type="ECO:0000259" key="12">
    <source>
        <dbReference type="PROSITE" id="PS50109"/>
    </source>
</evidence>
<keyword evidence="8 15" id="KW-0418">Kinase</keyword>
<dbReference type="InterPro" id="IPR004358">
    <property type="entry name" value="Sig_transdc_His_kin-like_C"/>
</dbReference>
<dbReference type="SMART" id="SM00387">
    <property type="entry name" value="HATPase_c"/>
    <property type="match status" value="1"/>
</dbReference>
<dbReference type="SMART" id="SM00073">
    <property type="entry name" value="HPT"/>
    <property type="match status" value="1"/>
</dbReference>
<evidence type="ECO:0000256" key="8">
    <source>
        <dbReference type="ARBA" id="ARBA00022777"/>
    </source>
</evidence>
<keyword evidence="9" id="KW-0067">ATP-binding</keyword>
<dbReference type="Pfam" id="PF02518">
    <property type="entry name" value="HATPase_c"/>
    <property type="match status" value="1"/>
</dbReference>
<dbReference type="SUPFAM" id="SSF47384">
    <property type="entry name" value="Homodimeric domain of signal transducing histidine kinase"/>
    <property type="match status" value="1"/>
</dbReference>
<feature type="domain" description="HPt" evidence="14">
    <location>
        <begin position="1"/>
        <end position="105"/>
    </location>
</feature>
<dbReference type="FunFam" id="2.30.30.40:FF:000048">
    <property type="entry name" value="Chemotaxis protein CheA, putative"/>
    <property type="match status" value="1"/>
</dbReference>
<dbReference type="Gene3D" id="3.30.565.10">
    <property type="entry name" value="Histidine kinase-like ATPase, C-terminal domain"/>
    <property type="match status" value="1"/>
</dbReference>
<evidence type="ECO:0000256" key="2">
    <source>
        <dbReference type="ARBA" id="ARBA00012438"/>
    </source>
</evidence>
<dbReference type="InterPro" id="IPR003594">
    <property type="entry name" value="HATPase_dom"/>
</dbReference>
<sequence length="708" mass="78584">MSFDMEQFLETFYEESFEGVDIMETALLELDVGSADSETVNTIFRAAHSIKGGGATFGLTDIAEFAHGLETLLDEMRDGRREVTQEAISLLLRAVDCMRDMLTAAKTKSDFNEEEVATVDQAVKVMLGSNENSGEADFTVITTSSVDVQPEQERAQVWSISFKPFSNLFHTGNDPVRMFRELERLGSLVVDVDISGLPAFVDLVPEDAYISWEITLQGDVKREDIEEVFSWVEDECDLSITQIDDPDVVVEKETKKELQPPATIATKPSEIQVVPAPEEKRKEGDRRVVSERRQTTKTAKESASIRVGIDKVDALINMVGELVITQSMLNQLSKDFDMSRLAKLQEGVALLERNSRELQENVMRIRMLPISFAFNRFPRMVHDLSEKLNKKIELKLSGEQTELDKTVMEKIGDPLVHLVRNSLDHGLETPDVRKQAGKSETGTLRLNAFHQGGNIVIEIHDDGAGLNKERILNKAKEKGIVGVDEVLSDEKIHELIFRPGFSTAEVVSDVSGRGVGMDVVKRNIKDLSGTIEVVSEEGVGSTFTIRLPLTLAILDGQLVKVGAETYIIPLVSIVESLQMKKEHISIITGQSEVYKMREDYLPIIRLHGLFDHEKDESTLDNGLLVVVEAEGQRVGLVVDDLLGQQQVVIKSLESNYRKVEGVSGATILGDGSVSLILDISGLIVCAKRMNVEQNQYNDNSNYSTSAQT</sequence>
<dbReference type="InterPro" id="IPR008207">
    <property type="entry name" value="Sig_transdc_His_kin_Hpt_dom"/>
</dbReference>
<feature type="domain" description="Histidine kinase" evidence="12">
    <location>
        <begin position="329"/>
        <end position="551"/>
    </location>
</feature>
<dbReference type="InterPro" id="IPR004105">
    <property type="entry name" value="CheA-like_dim"/>
</dbReference>
<dbReference type="Pfam" id="PF02895">
    <property type="entry name" value="H-kinase_dim"/>
    <property type="match status" value="1"/>
</dbReference>
<dbReference type="InterPro" id="IPR036061">
    <property type="entry name" value="CheW-like_dom_sf"/>
</dbReference>
<dbReference type="SUPFAM" id="SSF47226">
    <property type="entry name" value="Histidine-containing phosphotransfer domain, HPT domain"/>
    <property type="match status" value="1"/>
</dbReference>
<keyword evidence="11" id="KW-0175">Coiled coil</keyword>
<keyword evidence="4" id="KW-0145">Chemotaxis</keyword>
<evidence type="ECO:0000256" key="6">
    <source>
        <dbReference type="ARBA" id="ARBA00022679"/>
    </source>
</evidence>
<dbReference type="Gene3D" id="2.30.30.40">
    <property type="entry name" value="SH3 Domains"/>
    <property type="match status" value="1"/>
</dbReference>
<dbReference type="SMART" id="SM00260">
    <property type="entry name" value="CheW"/>
    <property type="match status" value="1"/>
</dbReference>
<dbReference type="AlphaFoldDB" id="A0A3B0Z9E3"/>
<evidence type="ECO:0000313" key="15">
    <source>
        <dbReference type="EMBL" id="VAW85610.1"/>
    </source>
</evidence>
<evidence type="ECO:0000256" key="5">
    <source>
        <dbReference type="ARBA" id="ARBA00022553"/>
    </source>
</evidence>
<dbReference type="InterPro" id="IPR005467">
    <property type="entry name" value="His_kinase_dom"/>
</dbReference>
<dbReference type="InterPro" id="IPR036890">
    <property type="entry name" value="HATPase_C_sf"/>
</dbReference>
<evidence type="ECO:0000256" key="3">
    <source>
        <dbReference type="ARBA" id="ARBA00021495"/>
    </source>
</evidence>
<dbReference type="GO" id="GO:0005524">
    <property type="term" value="F:ATP binding"/>
    <property type="evidence" value="ECO:0007669"/>
    <property type="project" value="UniProtKB-KW"/>
</dbReference>
<dbReference type="EMBL" id="UOFO01000076">
    <property type="protein sequence ID" value="VAW85610.1"/>
    <property type="molecule type" value="Genomic_DNA"/>
</dbReference>
<dbReference type="InterPro" id="IPR037006">
    <property type="entry name" value="CheA-like_homodim_sf"/>
</dbReference>
<dbReference type="InterPro" id="IPR051315">
    <property type="entry name" value="Bact_Chemotaxis_CheA"/>
</dbReference>
<dbReference type="PANTHER" id="PTHR43395">
    <property type="entry name" value="SENSOR HISTIDINE KINASE CHEA"/>
    <property type="match status" value="1"/>
</dbReference>
<dbReference type="Pfam" id="PF01584">
    <property type="entry name" value="CheW"/>
    <property type="match status" value="1"/>
</dbReference>
<evidence type="ECO:0000259" key="13">
    <source>
        <dbReference type="PROSITE" id="PS50851"/>
    </source>
</evidence>
<dbReference type="Pfam" id="PF01627">
    <property type="entry name" value="Hpt"/>
    <property type="match status" value="1"/>
</dbReference>
<dbReference type="GO" id="GO:0000155">
    <property type="term" value="F:phosphorelay sensor kinase activity"/>
    <property type="evidence" value="ECO:0007669"/>
    <property type="project" value="InterPro"/>
</dbReference>
<evidence type="ECO:0000259" key="14">
    <source>
        <dbReference type="PROSITE" id="PS50894"/>
    </source>
</evidence>
<dbReference type="PRINTS" id="PR00344">
    <property type="entry name" value="BCTRLSENSOR"/>
</dbReference>
<dbReference type="GO" id="GO:0005737">
    <property type="term" value="C:cytoplasm"/>
    <property type="evidence" value="ECO:0007669"/>
    <property type="project" value="InterPro"/>
</dbReference>
<dbReference type="SUPFAM" id="SSF50341">
    <property type="entry name" value="CheW-like"/>
    <property type="match status" value="1"/>
</dbReference>
<evidence type="ECO:0000256" key="11">
    <source>
        <dbReference type="SAM" id="Coils"/>
    </source>
</evidence>
<keyword evidence="10" id="KW-0902">Two-component regulatory system</keyword>
<proteinExistence type="predicted"/>
<dbReference type="Gene3D" id="1.10.287.560">
    <property type="entry name" value="Histidine kinase CheA-like, homodimeric domain"/>
    <property type="match status" value="1"/>
</dbReference>
<accession>A0A3B0Z9E3</accession>
<dbReference type="SUPFAM" id="SSF55874">
    <property type="entry name" value="ATPase domain of HSP90 chaperone/DNA topoisomerase II/histidine kinase"/>
    <property type="match status" value="1"/>
</dbReference>
<dbReference type="FunFam" id="3.30.565.10:FF:000016">
    <property type="entry name" value="Chemotaxis protein CheA, putative"/>
    <property type="match status" value="1"/>
</dbReference>
<name>A0A3B0Z9E3_9ZZZZ</name>
<dbReference type="PROSITE" id="PS50851">
    <property type="entry name" value="CHEW"/>
    <property type="match status" value="1"/>
</dbReference>
<dbReference type="SMART" id="SM01231">
    <property type="entry name" value="H-kinase_dim"/>
    <property type="match status" value="1"/>
</dbReference>
<evidence type="ECO:0000256" key="1">
    <source>
        <dbReference type="ARBA" id="ARBA00000085"/>
    </source>
</evidence>
<dbReference type="InterPro" id="IPR002545">
    <property type="entry name" value="CheW-lke_dom"/>
</dbReference>
<dbReference type="PROSITE" id="PS50109">
    <property type="entry name" value="HIS_KIN"/>
    <property type="match status" value="1"/>
</dbReference>
<gene>
    <name evidence="15" type="ORF">MNBD_GAMMA16-26</name>
</gene>
<feature type="coiled-coil region" evidence="11">
    <location>
        <begin position="341"/>
        <end position="368"/>
    </location>
</feature>
<protein>
    <recommendedName>
        <fullName evidence="3">Chemotaxis protein CheA</fullName>
        <ecNumber evidence="2">2.7.13.3</ecNumber>
    </recommendedName>
</protein>
<dbReference type="InterPro" id="IPR036097">
    <property type="entry name" value="HisK_dim/P_sf"/>
</dbReference>
<dbReference type="CDD" id="cd16916">
    <property type="entry name" value="HATPase_CheA-like"/>
    <property type="match status" value="1"/>
</dbReference>
<dbReference type="GO" id="GO:0006935">
    <property type="term" value="P:chemotaxis"/>
    <property type="evidence" value="ECO:0007669"/>
    <property type="project" value="UniProtKB-KW"/>
</dbReference>
<dbReference type="PROSITE" id="PS50894">
    <property type="entry name" value="HPT"/>
    <property type="match status" value="1"/>
</dbReference>
<organism evidence="15">
    <name type="scientific">hydrothermal vent metagenome</name>
    <dbReference type="NCBI Taxonomy" id="652676"/>
    <lineage>
        <taxon>unclassified sequences</taxon>
        <taxon>metagenomes</taxon>
        <taxon>ecological metagenomes</taxon>
    </lineage>
</organism>
<dbReference type="CDD" id="cd00088">
    <property type="entry name" value="HPT"/>
    <property type="match status" value="1"/>
</dbReference>
<dbReference type="CDD" id="cd00731">
    <property type="entry name" value="CheA_reg"/>
    <property type="match status" value="1"/>
</dbReference>
<evidence type="ECO:0000256" key="4">
    <source>
        <dbReference type="ARBA" id="ARBA00022500"/>
    </source>
</evidence>
<dbReference type="Gene3D" id="1.20.120.160">
    <property type="entry name" value="HPT domain"/>
    <property type="match status" value="1"/>
</dbReference>
<keyword evidence="5" id="KW-0597">Phosphoprotein</keyword>
<evidence type="ECO:0000256" key="9">
    <source>
        <dbReference type="ARBA" id="ARBA00022840"/>
    </source>
</evidence>
<dbReference type="PANTHER" id="PTHR43395:SF10">
    <property type="entry name" value="CHEMOTAXIS PROTEIN CHEA"/>
    <property type="match status" value="1"/>
</dbReference>
<keyword evidence="6" id="KW-0808">Transferase</keyword>
<keyword evidence="7" id="KW-0547">Nucleotide-binding</keyword>
<feature type="domain" description="CheW-like" evidence="13">
    <location>
        <begin position="553"/>
        <end position="688"/>
    </location>
</feature>
<dbReference type="EC" id="2.7.13.3" evidence="2"/>
<evidence type="ECO:0000256" key="10">
    <source>
        <dbReference type="ARBA" id="ARBA00023012"/>
    </source>
</evidence>
<comment type="catalytic activity">
    <reaction evidence="1">
        <text>ATP + protein L-histidine = ADP + protein N-phospho-L-histidine.</text>
        <dbReference type="EC" id="2.7.13.3"/>
    </reaction>
</comment>